<dbReference type="AlphaFoldDB" id="A0A0F8WAF3"/>
<accession>A0A0F8WAF3</accession>
<name>A0A0F8WAF3_9ZZZZ</name>
<evidence type="ECO:0000313" key="1">
    <source>
        <dbReference type="EMBL" id="KKK53787.1"/>
    </source>
</evidence>
<proteinExistence type="predicted"/>
<dbReference type="EMBL" id="LAZR01066331">
    <property type="protein sequence ID" value="KKK53787.1"/>
    <property type="molecule type" value="Genomic_DNA"/>
</dbReference>
<reference evidence="1" key="1">
    <citation type="journal article" date="2015" name="Nature">
        <title>Complex archaea that bridge the gap between prokaryotes and eukaryotes.</title>
        <authorList>
            <person name="Spang A."/>
            <person name="Saw J.H."/>
            <person name="Jorgensen S.L."/>
            <person name="Zaremba-Niedzwiedzka K."/>
            <person name="Martijn J."/>
            <person name="Lind A.E."/>
            <person name="van Eijk R."/>
            <person name="Schleper C."/>
            <person name="Guy L."/>
            <person name="Ettema T.J."/>
        </authorList>
    </citation>
    <scope>NUCLEOTIDE SEQUENCE</scope>
</reference>
<gene>
    <name evidence="1" type="ORF">LCGC14_3091270</name>
</gene>
<organism evidence="1">
    <name type="scientific">marine sediment metagenome</name>
    <dbReference type="NCBI Taxonomy" id="412755"/>
    <lineage>
        <taxon>unclassified sequences</taxon>
        <taxon>metagenomes</taxon>
        <taxon>ecological metagenomes</taxon>
    </lineage>
</organism>
<protein>
    <submittedName>
        <fullName evidence="1">Uncharacterized protein</fullName>
    </submittedName>
</protein>
<sequence length="122" mass="12904">MKSDDKVLSTKVLAVFLADVKATCGRGSTVALVQGGSGKCRLYGRNALAKAFPEQEAICSTLTDGKAMAEFFKVKLVEGKAACDAFLTAGKLSFAGKESVLGDRGQVNRVKGGRRSMEFSTF</sequence>
<comment type="caution">
    <text evidence="1">The sequence shown here is derived from an EMBL/GenBank/DDBJ whole genome shotgun (WGS) entry which is preliminary data.</text>
</comment>